<dbReference type="PROSITE" id="PS51257">
    <property type="entry name" value="PROKAR_LIPOPROTEIN"/>
    <property type="match status" value="1"/>
</dbReference>
<evidence type="ECO:0000313" key="3">
    <source>
        <dbReference type="EMBL" id="CAJ0577114.1"/>
    </source>
</evidence>
<evidence type="ECO:0000259" key="2">
    <source>
        <dbReference type="Pfam" id="PF04155"/>
    </source>
</evidence>
<gene>
    <name evidence="3" type="ORF">MSPICULIGERA_LOCUS15392</name>
</gene>
<feature type="domain" description="Ground-like" evidence="2">
    <location>
        <begin position="242"/>
        <end position="311"/>
    </location>
</feature>
<name>A0AA36CXX4_9BILA</name>
<feature type="non-terminal residue" evidence="3">
    <location>
        <position position="1"/>
    </location>
</feature>
<feature type="region of interest" description="Disordered" evidence="1">
    <location>
        <begin position="180"/>
        <end position="241"/>
    </location>
</feature>
<protein>
    <recommendedName>
        <fullName evidence="2">Ground-like domain-containing protein</fullName>
    </recommendedName>
</protein>
<evidence type="ECO:0000313" key="4">
    <source>
        <dbReference type="Proteomes" id="UP001177023"/>
    </source>
</evidence>
<dbReference type="AlphaFoldDB" id="A0AA36CXX4"/>
<comment type="caution">
    <text evidence="3">The sequence shown here is derived from an EMBL/GenBank/DDBJ whole genome shotgun (WGS) entry which is preliminary data.</text>
</comment>
<organism evidence="3 4">
    <name type="scientific">Mesorhabditis spiculigera</name>
    <dbReference type="NCBI Taxonomy" id="96644"/>
    <lineage>
        <taxon>Eukaryota</taxon>
        <taxon>Metazoa</taxon>
        <taxon>Ecdysozoa</taxon>
        <taxon>Nematoda</taxon>
        <taxon>Chromadorea</taxon>
        <taxon>Rhabditida</taxon>
        <taxon>Rhabditina</taxon>
        <taxon>Rhabditomorpha</taxon>
        <taxon>Rhabditoidea</taxon>
        <taxon>Rhabditidae</taxon>
        <taxon>Mesorhabditinae</taxon>
        <taxon>Mesorhabditis</taxon>
    </lineage>
</organism>
<dbReference type="Proteomes" id="UP001177023">
    <property type="component" value="Unassembled WGS sequence"/>
</dbReference>
<dbReference type="EMBL" id="CATQJA010002648">
    <property type="protein sequence ID" value="CAJ0577114.1"/>
    <property type="molecule type" value="Genomic_DNA"/>
</dbReference>
<dbReference type="InterPro" id="IPR007284">
    <property type="entry name" value="Ground-like_dom"/>
</dbReference>
<keyword evidence="4" id="KW-1185">Reference proteome</keyword>
<evidence type="ECO:0000256" key="1">
    <source>
        <dbReference type="SAM" id="MobiDB-lite"/>
    </source>
</evidence>
<proteinExistence type="predicted"/>
<accession>A0AA36CXX4</accession>
<sequence>MWKHLFVPPAPVSTAIFIGCQSTCFPAYQISNSVPAPGLPEPYSFFEAPPIGKPAVTLVPLPAAPGPKPLELTLPPMVALPTPEYAQALPSPLSPPPSLISLNEAGRAVETNEVAPESPFQSAYVEETAPTLIPPTTQESLGLHSSATDYTEMMHSGTARPRPVSTITPDEEDDRIYAKDGEVKSPQSPGVPDDIAFSPYFRGSHSPRSVSADESESLDDMGSSETSARQHASSTVQRTTTTCNSDKLARVMAEAITPDVSVAKKAVQRATELAFSGSKFDVFCANGEFSYSIHSRKYCEATRGEVTCFAFR</sequence>
<dbReference type="Pfam" id="PF04155">
    <property type="entry name" value="Ground-like"/>
    <property type="match status" value="1"/>
</dbReference>
<feature type="compositionally biased region" description="Polar residues" evidence="1">
    <location>
        <begin position="223"/>
        <end position="241"/>
    </location>
</feature>
<reference evidence="3" key="1">
    <citation type="submission" date="2023-06" db="EMBL/GenBank/DDBJ databases">
        <authorList>
            <person name="Delattre M."/>
        </authorList>
    </citation>
    <scope>NUCLEOTIDE SEQUENCE</scope>
    <source>
        <strain evidence="3">AF72</strain>
    </source>
</reference>